<dbReference type="PANTHER" id="PTHR33116">
    <property type="entry name" value="REVERSE TRANSCRIPTASE ZINC-BINDING DOMAIN-CONTAINING PROTEIN-RELATED-RELATED"/>
    <property type="match status" value="1"/>
</dbReference>
<evidence type="ECO:0000313" key="2">
    <source>
        <dbReference type="EMBL" id="KAJ0211295.1"/>
    </source>
</evidence>
<accession>A0A9R1VRN1</accession>
<dbReference type="AlphaFoldDB" id="A0A9R1VRN1"/>
<sequence length="176" mass="20549">MIDWPTNLVPQVKVEWMKEIPIKFLSFIWRASLGRIPAATELAKRGITVESIQCGYCMAMDESPNHILLNCTFAKTVWEWCNMPQIQLNTVGEPIEYAAKHDTCRKNMKVIINICYSTLWEIWKARNERIFKRLITTPTLVADNIQMTVHTWMKYKSSCPFTNLSPIVTEYDTRIM</sequence>
<reference evidence="2 3" key="1">
    <citation type="journal article" date="2017" name="Nat. Commun.">
        <title>Genome assembly with in vitro proximity ligation data and whole-genome triplication in lettuce.</title>
        <authorList>
            <person name="Reyes-Chin-Wo S."/>
            <person name="Wang Z."/>
            <person name="Yang X."/>
            <person name="Kozik A."/>
            <person name="Arikit S."/>
            <person name="Song C."/>
            <person name="Xia L."/>
            <person name="Froenicke L."/>
            <person name="Lavelle D.O."/>
            <person name="Truco M.J."/>
            <person name="Xia R."/>
            <person name="Zhu S."/>
            <person name="Xu C."/>
            <person name="Xu H."/>
            <person name="Xu X."/>
            <person name="Cox K."/>
            <person name="Korf I."/>
            <person name="Meyers B.C."/>
            <person name="Michelmore R.W."/>
        </authorList>
    </citation>
    <scope>NUCLEOTIDE SEQUENCE [LARGE SCALE GENOMIC DNA]</scope>
    <source>
        <strain evidence="3">cv. Salinas</strain>
        <tissue evidence="2">Seedlings</tissue>
    </source>
</reference>
<dbReference type="Proteomes" id="UP000235145">
    <property type="component" value="Unassembled WGS sequence"/>
</dbReference>
<gene>
    <name evidence="2" type="ORF">LSAT_V11C400159080</name>
</gene>
<comment type="caution">
    <text evidence="2">The sequence shown here is derived from an EMBL/GenBank/DDBJ whole genome shotgun (WGS) entry which is preliminary data.</text>
</comment>
<proteinExistence type="predicted"/>
<name>A0A9R1VRN1_LACSA</name>
<feature type="domain" description="Reverse transcriptase zinc-binding" evidence="1">
    <location>
        <begin position="9"/>
        <end position="78"/>
    </location>
</feature>
<evidence type="ECO:0000313" key="3">
    <source>
        <dbReference type="Proteomes" id="UP000235145"/>
    </source>
</evidence>
<dbReference type="EMBL" id="NBSK02000004">
    <property type="protein sequence ID" value="KAJ0211295.1"/>
    <property type="molecule type" value="Genomic_DNA"/>
</dbReference>
<keyword evidence="3" id="KW-1185">Reference proteome</keyword>
<dbReference type="InterPro" id="IPR026960">
    <property type="entry name" value="RVT-Znf"/>
</dbReference>
<evidence type="ECO:0000259" key="1">
    <source>
        <dbReference type="Pfam" id="PF13966"/>
    </source>
</evidence>
<dbReference type="PANTHER" id="PTHR33116:SF79">
    <property type="entry name" value="REVERSE TRANSCRIPTASE DOMAIN, ZINC FINGER, CCHC-TYPE-RELATED"/>
    <property type="match status" value="1"/>
</dbReference>
<dbReference type="Pfam" id="PF13966">
    <property type="entry name" value="zf-RVT"/>
    <property type="match status" value="1"/>
</dbReference>
<organism evidence="2 3">
    <name type="scientific">Lactuca sativa</name>
    <name type="common">Garden lettuce</name>
    <dbReference type="NCBI Taxonomy" id="4236"/>
    <lineage>
        <taxon>Eukaryota</taxon>
        <taxon>Viridiplantae</taxon>
        <taxon>Streptophyta</taxon>
        <taxon>Embryophyta</taxon>
        <taxon>Tracheophyta</taxon>
        <taxon>Spermatophyta</taxon>
        <taxon>Magnoliopsida</taxon>
        <taxon>eudicotyledons</taxon>
        <taxon>Gunneridae</taxon>
        <taxon>Pentapetalae</taxon>
        <taxon>asterids</taxon>
        <taxon>campanulids</taxon>
        <taxon>Asterales</taxon>
        <taxon>Asteraceae</taxon>
        <taxon>Cichorioideae</taxon>
        <taxon>Cichorieae</taxon>
        <taxon>Lactucinae</taxon>
        <taxon>Lactuca</taxon>
    </lineage>
</organism>
<protein>
    <recommendedName>
        <fullName evidence="1">Reverse transcriptase zinc-binding domain-containing protein</fullName>
    </recommendedName>
</protein>